<reference evidence="1" key="1">
    <citation type="submission" date="2019-10" db="EMBL/GenBank/DDBJ databases">
        <title>Lactobacillus agilis SY212 Whole Genome Sequencing Project.</title>
        <authorList>
            <person name="Suzuki S."/>
            <person name="Endo A."/>
            <person name="Maeno S."/>
            <person name="Shiwa Y."/>
            <person name="Matsutani M."/>
            <person name="Kajikawa A."/>
        </authorList>
    </citation>
    <scope>NUCLEOTIDE SEQUENCE</scope>
    <source>
        <strain evidence="1">SY212</strain>
    </source>
</reference>
<protein>
    <submittedName>
        <fullName evidence="1">Uncharacterized protein</fullName>
    </submittedName>
</protein>
<gene>
    <name evidence="1" type="ORF">SY212_03750</name>
</gene>
<comment type="caution">
    <text evidence="1">The sequence shown here is derived from an EMBL/GenBank/DDBJ whole genome shotgun (WGS) entry which is preliminary data.</text>
</comment>
<accession>A0A6F9XJG8</accession>
<dbReference type="AlphaFoldDB" id="A0A6F9XJG8"/>
<proteinExistence type="predicted"/>
<dbReference type="Proteomes" id="UP000494265">
    <property type="component" value="Unassembled WGS sequence"/>
</dbReference>
<dbReference type="EMBL" id="BLAM01000054">
    <property type="protein sequence ID" value="GET05345.1"/>
    <property type="molecule type" value="Genomic_DNA"/>
</dbReference>
<evidence type="ECO:0000313" key="1">
    <source>
        <dbReference type="EMBL" id="GET05345.1"/>
    </source>
</evidence>
<organism evidence="1">
    <name type="scientific">Ligilactobacillus agilis</name>
    <dbReference type="NCBI Taxonomy" id="1601"/>
    <lineage>
        <taxon>Bacteria</taxon>
        <taxon>Bacillati</taxon>
        <taxon>Bacillota</taxon>
        <taxon>Bacilli</taxon>
        <taxon>Lactobacillales</taxon>
        <taxon>Lactobacillaceae</taxon>
        <taxon>Ligilactobacillus</taxon>
    </lineage>
</organism>
<name>A0A6F9XJG8_9LACO</name>
<sequence length="59" mass="6592">MTFHIGINPALKLLKPKLSFLPMTFHIGINPVLSNLPIILDIGFLGNPHTYSVLQIRII</sequence>